<dbReference type="GO" id="GO:0006508">
    <property type="term" value="P:proteolysis"/>
    <property type="evidence" value="ECO:0007669"/>
    <property type="project" value="UniProtKB-KW"/>
</dbReference>
<dbReference type="InterPro" id="IPR000209">
    <property type="entry name" value="Peptidase_S8/S53_dom"/>
</dbReference>
<protein>
    <submittedName>
        <fullName evidence="7">Serine protease AprX</fullName>
        <ecNumber evidence="7">3.4.21.-</ecNumber>
    </submittedName>
</protein>
<dbReference type="Gene3D" id="3.50.30.30">
    <property type="match status" value="1"/>
</dbReference>
<dbReference type="Proteomes" id="UP000095645">
    <property type="component" value="Unassembled WGS sequence"/>
</dbReference>
<dbReference type="PROSITE" id="PS00138">
    <property type="entry name" value="SUBTILASE_SER"/>
    <property type="match status" value="1"/>
</dbReference>
<dbReference type="Gene3D" id="2.60.120.1290">
    <property type="match status" value="1"/>
</dbReference>
<name>A0A174D0U9_9FIRM</name>
<accession>A0A174D0U9</accession>
<evidence type="ECO:0000256" key="2">
    <source>
        <dbReference type="ARBA" id="ARBA00022670"/>
    </source>
</evidence>
<comment type="similarity">
    <text evidence="1 5">Belongs to the peptidase S8 family.</text>
</comment>
<dbReference type="AlphaFoldDB" id="A0A174D0U9"/>
<reference evidence="7 8" key="1">
    <citation type="submission" date="2015-09" db="EMBL/GenBank/DDBJ databases">
        <authorList>
            <consortium name="Pathogen Informatics"/>
        </authorList>
    </citation>
    <scope>NUCLEOTIDE SEQUENCE [LARGE SCALE GENOMIC DNA]</scope>
    <source>
        <strain evidence="7 8">2789STDY5834861</strain>
    </source>
</reference>
<dbReference type="PANTHER" id="PTHR43399">
    <property type="entry name" value="SUBTILISIN-RELATED"/>
    <property type="match status" value="1"/>
</dbReference>
<sequence length="288" mass="31716">MVSSIGRLVICTGTGNNGNQPLHEGGILKQGQTRQIELSVSSREPTLNVQIWKSYEDEMSIYIENPSGNRIGPLDEKLGPQRYRLGNTELLIYYGKPGPYHLTQEIYIDFLPVETYVDSGDWKIILSGKRVRGGEYYLWLPGGNTLNRGTGFYEPRAYGTLTIPATARRIITVGAYDSLVGSYADFSGRGSRMLPYLKPDLVAPGVNIVAPVPGGGYRTVTGTSFAAPFVSGSAALLMQWGIVNGNDPYLYGEKVKAYLRKGARPLPGYEEYPNEEVGWGEDVIIRLH</sequence>
<dbReference type="InterPro" id="IPR023828">
    <property type="entry name" value="Peptidase_S8_Ser-AS"/>
</dbReference>
<keyword evidence="4" id="KW-0720">Serine protease</keyword>
<comment type="caution">
    <text evidence="5">Lacks conserved residue(s) required for the propagation of feature annotation.</text>
</comment>
<proteinExistence type="inferred from homology"/>
<evidence type="ECO:0000259" key="6">
    <source>
        <dbReference type="Pfam" id="PF00082"/>
    </source>
</evidence>
<dbReference type="PANTHER" id="PTHR43399:SF4">
    <property type="entry name" value="CELL WALL-ASSOCIATED PROTEASE"/>
    <property type="match status" value="1"/>
</dbReference>
<keyword evidence="2 7" id="KW-0645">Protease</keyword>
<evidence type="ECO:0000256" key="4">
    <source>
        <dbReference type="ARBA" id="ARBA00022825"/>
    </source>
</evidence>
<evidence type="ECO:0000256" key="1">
    <source>
        <dbReference type="ARBA" id="ARBA00011073"/>
    </source>
</evidence>
<organism evidence="7 8">
    <name type="scientific">Blautia obeum</name>
    <dbReference type="NCBI Taxonomy" id="40520"/>
    <lineage>
        <taxon>Bacteria</taxon>
        <taxon>Bacillati</taxon>
        <taxon>Bacillota</taxon>
        <taxon>Clostridia</taxon>
        <taxon>Lachnospirales</taxon>
        <taxon>Lachnospiraceae</taxon>
        <taxon>Blautia</taxon>
    </lineage>
</organism>
<feature type="domain" description="Peptidase S8/S53" evidence="6">
    <location>
        <begin position="156"/>
        <end position="280"/>
    </location>
</feature>
<dbReference type="Pfam" id="PF00082">
    <property type="entry name" value="Peptidase_S8"/>
    <property type="match status" value="1"/>
</dbReference>
<dbReference type="GO" id="GO:0004252">
    <property type="term" value="F:serine-type endopeptidase activity"/>
    <property type="evidence" value="ECO:0007669"/>
    <property type="project" value="InterPro"/>
</dbReference>
<dbReference type="SUPFAM" id="SSF52743">
    <property type="entry name" value="Subtilisin-like"/>
    <property type="match status" value="1"/>
</dbReference>
<evidence type="ECO:0000256" key="3">
    <source>
        <dbReference type="ARBA" id="ARBA00022801"/>
    </source>
</evidence>
<dbReference type="EC" id="3.4.21.-" evidence="7"/>
<evidence type="ECO:0000313" key="8">
    <source>
        <dbReference type="Proteomes" id="UP000095645"/>
    </source>
</evidence>
<dbReference type="PROSITE" id="PS51892">
    <property type="entry name" value="SUBTILASE"/>
    <property type="match status" value="1"/>
</dbReference>
<evidence type="ECO:0000256" key="5">
    <source>
        <dbReference type="PROSITE-ProRule" id="PRU01240"/>
    </source>
</evidence>
<gene>
    <name evidence="7" type="primary">aprX_2</name>
    <name evidence="7" type="ORF">ERS852476_02100</name>
</gene>
<evidence type="ECO:0000313" key="7">
    <source>
        <dbReference type="EMBL" id="CUO17959.1"/>
    </source>
</evidence>
<dbReference type="EMBL" id="CYZP01000017">
    <property type="protein sequence ID" value="CUO17959.1"/>
    <property type="molecule type" value="Genomic_DNA"/>
</dbReference>
<dbReference type="RefSeq" id="WP_242859569.1">
    <property type="nucleotide sequence ID" value="NZ_CYZP01000017.1"/>
</dbReference>
<dbReference type="InterPro" id="IPR051048">
    <property type="entry name" value="Peptidase_S8/S53_subtilisin"/>
</dbReference>
<dbReference type="InterPro" id="IPR036852">
    <property type="entry name" value="Peptidase_S8/S53_dom_sf"/>
</dbReference>
<dbReference type="Gene3D" id="3.40.50.200">
    <property type="entry name" value="Peptidase S8/S53 domain"/>
    <property type="match status" value="1"/>
</dbReference>
<keyword evidence="3 7" id="KW-0378">Hydrolase</keyword>